<feature type="compositionally biased region" description="Polar residues" evidence="1">
    <location>
        <begin position="22"/>
        <end position="33"/>
    </location>
</feature>
<feature type="domain" description="GerMN" evidence="2">
    <location>
        <begin position="79"/>
        <end position="168"/>
    </location>
</feature>
<organism evidence="3 4">
    <name type="scientific">Alkalicoccobacillus plakortidis</name>
    <dbReference type="NCBI Taxonomy" id="444060"/>
    <lineage>
        <taxon>Bacteria</taxon>
        <taxon>Bacillati</taxon>
        <taxon>Bacillota</taxon>
        <taxon>Bacilli</taxon>
        <taxon>Bacillales</taxon>
        <taxon>Bacillaceae</taxon>
        <taxon>Alkalicoccobacillus</taxon>
    </lineage>
</organism>
<evidence type="ECO:0000313" key="3">
    <source>
        <dbReference type="EMBL" id="MCM2675117.1"/>
    </source>
</evidence>
<protein>
    <submittedName>
        <fullName evidence="3">GerMN domain-containing protein</fullName>
    </submittedName>
</protein>
<dbReference type="Pfam" id="PF10646">
    <property type="entry name" value="Germane"/>
    <property type="match status" value="1"/>
</dbReference>
<evidence type="ECO:0000313" key="4">
    <source>
        <dbReference type="Proteomes" id="UP001203665"/>
    </source>
</evidence>
<name>A0ABT0XIT2_9BACI</name>
<gene>
    <name evidence="3" type="ORF">NDM98_06185</name>
</gene>
<dbReference type="RefSeq" id="WP_251605427.1">
    <property type="nucleotide sequence ID" value="NZ_JAMQJY010000001.1"/>
</dbReference>
<proteinExistence type="predicted"/>
<feature type="compositionally biased region" description="Acidic residues" evidence="1">
    <location>
        <begin position="34"/>
        <end position="47"/>
    </location>
</feature>
<sequence>MKAKLGLAIGTSLMLVACGQGNDETPTTDTGQNEPEEETNQEAEDEMTTESVYLFFPDENVEELYRVERSISQDDIEGATEALELWLEGPETDESNLTTLTNDSAIEVQSVEEEDGIAYVSFSPEFLDIQVGSGTEEMLLQQVALIMDQFGYEETQILIDGETQEQLFGHIQTDQPITSEDPESYELVES</sequence>
<reference evidence="3" key="1">
    <citation type="submission" date="2022-06" db="EMBL/GenBank/DDBJ databases">
        <title>Alkalicoccobacillus porphyridii sp. nov., isolated from a marine red alga, Porphyridium purpureum and reclassification of Shouchella plakortidis and Shouchella gibsonii as Alkalicoccobacillus plakortidis comb. nov. and Alkalicoccobacillus gibsonii comb. nov.</title>
        <authorList>
            <person name="Kim K.H."/>
            <person name="Lee J.K."/>
            <person name="Han D.M."/>
            <person name="Baek J.H."/>
            <person name="Jeon C.O."/>
        </authorList>
    </citation>
    <scope>NUCLEOTIDE SEQUENCE</scope>
    <source>
        <strain evidence="3">DSM 19153</strain>
    </source>
</reference>
<dbReference type="EMBL" id="JAMQJY010000001">
    <property type="protein sequence ID" value="MCM2675117.1"/>
    <property type="molecule type" value="Genomic_DNA"/>
</dbReference>
<evidence type="ECO:0000256" key="1">
    <source>
        <dbReference type="SAM" id="MobiDB-lite"/>
    </source>
</evidence>
<keyword evidence="4" id="KW-1185">Reference proteome</keyword>
<dbReference type="SMART" id="SM00909">
    <property type="entry name" value="Germane"/>
    <property type="match status" value="1"/>
</dbReference>
<dbReference type="PROSITE" id="PS51257">
    <property type="entry name" value="PROKAR_LIPOPROTEIN"/>
    <property type="match status" value="1"/>
</dbReference>
<comment type="caution">
    <text evidence="3">The sequence shown here is derived from an EMBL/GenBank/DDBJ whole genome shotgun (WGS) entry which is preliminary data.</text>
</comment>
<evidence type="ECO:0000259" key="2">
    <source>
        <dbReference type="SMART" id="SM00909"/>
    </source>
</evidence>
<feature type="region of interest" description="Disordered" evidence="1">
    <location>
        <begin position="19"/>
        <end position="47"/>
    </location>
</feature>
<accession>A0ABT0XIT2</accession>
<dbReference type="InterPro" id="IPR019606">
    <property type="entry name" value="GerMN"/>
</dbReference>
<dbReference type="Proteomes" id="UP001203665">
    <property type="component" value="Unassembled WGS sequence"/>
</dbReference>